<accession>A0AAP0IKL2</accession>
<dbReference type="EMBL" id="JBBNAE010000006">
    <property type="protein sequence ID" value="KAK9116446.1"/>
    <property type="molecule type" value="Genomic_DNA"/>
</dbReference>
<protein>
    <submittedName>
        <fullName evidence="1">Uncharacterized protein</fullName>
    </submittedName>
</protein>
<evidence type="ECO:0000313" key="1">
    <source>
        <dbReference type="EMBL" id="KAK9116446.1"/>
    </source>
</evidence>
<evidence type="ECO:0000313" key="2">
    <source>
        <dbReference type="Proteomes" id="UP001417504"/>
    </source>
</evidence>
<proteinExistence type="predicted"/>
<keyword evidence="2" id="KW-1185">Reference proteome</keyword>
<organism evidence="1 2">
    <name type="scientific">Stephania japonica</name>
    <dbReference type="NCBI Taxonomy" id="461633"/>
    <lineage>
        <taxon>Eukaryota</taxon>
        <taxon>Viridiplantae</taxon>
        <taxon>Streptophyta</taxon>
        <taxon>Embryophyta</taxon>
        <taxon>Tracheophyta</taxon>
        <taxon>Spermatophyta</taxon>
        <taxon>Magnoliopsida</taxon>
        <taxon>Ranunculales</taxon>
        <taxon>Menispermaceae</taxon>
        <taxon>Menispermoideae</taxon>
        <taxon>Cissampelideae</taxon>
        <taxon>Stephania</taxon>
    </lineage>
</organism>
<dbReference type="AlphaFoldDB" id="A0AAP0IKL2"/>
<name>A0AAP0IKL2_9MAGN</name>
<dbReference type="Proteomes" id="UP001417504">
    <property type="component" value="Unassembled WGS sequence"/>
</dbReference>
<sequence>MGSVCRRWRCCVGGIGQGERCAGIGGGGSCGLVKNMKNVVLEMAWCRSWRVREGAEKRGDECVMGCG</sequence>
<reference evidence="1 2" key="1">
    <citation type="submission" date="2024-01" db="EMBL/GenBank/DDBJ databases">
        <title>Genome assemblies of Stephania.</title>
        <authorList>
            <person name="Yang L."/>
        </authorList>
    </citation>
    <scope>NUCLEOTIDE SEQUENCE [LARGE SCALE GENOMIC DNA]</scope>
    <source>
        <strain evidence="1">QJT</strain>
        <tissue evidence="1">Leaf</tissue>
    </source>
</reference>
<gene>
    <name evidence="1" type="ORF">Sjap_015393</name>
</gene>
<comment type="caution">
    <text evidence="1">The sequence shown here is derived from an EMBL/GenBank/DDBJ whole genome shotgun (WGS) entry which is preliminary data.</text>
</comment>